<evidence type="ECO:0000256" key="12">
    <source>
        <dbReference type="HAMAP-Rule" id="MF_01072"/>
    </source>
</evidence>
<dbReference type="RefSeq" id="WP_086077647.1">
    <property type="nucleotide sequence ID" value="NZ_CP021111.1"/>
</dbReference>
<keyword evidence="11 12" id="KW-0472">Membrane</keyword>
<organism evidence="15 16">
    <name type="scientific">Bordetella genomosp. 13</name>
    <dbReference type="NCBI Taxonomy" id="463040"/>
    <lineage>
        <taxon>Bacteria</taxon>
        <taxon>Pseudomonadati</taxon>
        <taxon>Pseudomonadota</taxon>
        <taxon>Betaproteobacteria</taxon>
        <taxon>Burkholderiales</taxon>
        <taxon>Alcaligenaceae</taxon>
        <taxon>Bordetella</taxon>
    </lineage>
</organism>
<feature type="transmembrane region" description="Helical" evidence="12">
    <location>
        <begin position="658"/>
        <end position="685"/>
    </location>
</feature>
<feature type="transmembrane region" description="Helical" evidence="12">
    <location>
        <begin position="503"/>
        <end position="524"/>
    </location>
</feature>
<comment type="similarity">
    <text evidence="3 12">Belongs to the glycosyltransferase 2 family. OpgH subfamily.</text>
</comment>
<dbReference type="GO" id="GO:0016758">
    <property type="term" value="F:hexosyltransferase activity"/>
    <property type="evidence" value="ECO:0007669"/>
    <property type="project" value="UniProtKB-UniRule"/>
</dbReference>
<dbReference type="UniPathway" id="UPA00637"/>
<evidence type="ECO:0000256" key="11">
    <source>
        <dbReference type="ARBA" id="ARBA00023136"/>
    </source>
</evidence>
<dbReference type="GO" id="GO:0005886">
    <property type="term" value="C:plasma membrane"/>
    <property type="evidence" value="ECO:0007669"/>
    <property type="project" value="UniProtKB-SubCell"/>
</dbReference>
<keyword evidence="5 12" id="KW-1003">Cell membrane</keyword>
<dbReference type="InterPro" id="IPR001173">
    <property type="entry name" value="Glyco_trans_2-like"/>
</dbReference>
<dbReference type="Gene3D" id="3.90.550.10">
    <property type="entry name" value="Spore Coat Polysaccharide Biosynthesis Protein SpsA, Chain A"/>
    <property type="match status" value="1"/>
</dbReference>
<dbReference type="InterPro" id="IPR023725">
    <property type="entry name" value="Glucans_biosynth_gluTrFase_H"/>
</dbReference>
<evidence type="ECO:0000256" key="9">
    <source>
        <dbReference type="ARBA" id="ARBA00022692"/>
    </source>
</evidence>
<dbReference type="NCBIfam" id="NF003955">
    <property type="entry name" value="PRK05454.1-1"/>
    <property type="match status" value="1"/>
</dbReference>
<evidence type="ECO:0000256" key="8">
    <source>
        <dbReference type="ARBA" id="ARBA00022679"/>
    </source>
</evidence>
<dbReference type="HAMAP" id="MF_01072">
    <property type="entry name" value="MdoH_OpgH"/>
    <property type="match status" value="1"/>
</dbReference>
<feature type="transmembrane region" description="Helical" evidence="12">
    <location>
        <begin position="558"/>
        <end position="582"/>
    </location>
</feature>
<dbReference type="CDD" id="cd04191">
    <property type="entry name" value="Glucan_BSP_MdoH"/>
    <property type="match status" value="1"/>
</dbReference>
<dbReference type="STRING" id="463040.CAL15_05415"/>
<name>A0A1W6ZAL4_9BORD</name>
<gene>
    <name evidence="12" type="primary">opgH</name>
    <name evidence="15" type="ORF">CAL15_05415</name>
</gene>
<keyword evidence="7 12" id="KW-0328">Glycosyltransferase</keyword>
<feature type="compositionally biased region" description="Basic and acidic residues" evidence="13">
    <location>
        <begin position="122"/>
        <end position="133"/>
    </location>
</feature>
<evidence type="ECO:0000256" key="6">
    <source>
        <dbReference type="ARBA" id="ARBA00022519"/>
    </source>
</evidence>
<feature type="domain" description="Glycosyltransferase 2-like" evidence="14">
    <location>
        <begin position="237"/>
        <end position="419"/>
    </location>
</feature>
<feature type="transmembrane region" description="Helical" evidence="12">
    <location>
        <begin position="183"/>
        <end position="208"/>
    </location>
</feature>
<dbReference type="EC" id="2.4.1.-" evidence="12"/>
<dbReference type="InterPro" id="IPR029044">
    <property type="entry name" value="Nucleotide-diphossugar_trans"/>
</dbReference>
<evidence type="ECO:0000256" key="13">
    <source>
        <dbReference type="SAM" id="MobiDB-lite"/>
    </source>
</evidence>
<dbReference type="KEGG" id="bgm:CAL15_05415"/>
<dbReference type="PANTHER" id="PTHR43867:SF5">
    <property type="entry name" value="GLUCANS BIOSYNTHESIS GLUCOSYLTRANSFERASE H"/>
    <property type="match status" value="1"/>
</dbReference>
<dbReference type="PANTHER" id="PTHR43867">
    <property type="entry name" value="CELLULOSE SYNTHASE CATALYTIC SUBUNIT A [UDP-FORMING]"/>
    <property type="match status" value="1"/>
</dbReference>
<feature type="transmembrane region" description="Helical" evidence="12">
    <location>
        <begin position="594"/>
        <end position="615"/>
    </location>
</feature>
<evidence type="ECO:0000313" key="15">
    <source>
        <dbReference type="EMBL" id="ARP93874.1"/>
    </source>
</evidence>
<dbReference type="SUPFAM" id="SSF53448">
    <property type="entry name" value="Nucleotide-diphospho-sugar transferases"/>
    <property type="match status" value="1"/>
</dbReference>
<evidence type="ECO:0000256" key="4">
    <source>
        <dbReference type="ARBA" id="ARBA00020585"/>
    </source>
</evidence>
<feature type="transmembrane region" description="Helical" evidence="12">
    <location>
        <begin position="152"/>
        <end position="171"/>
    </location>
</feature>
<evidence type="ECO:0000256" key="3">
    <source>
        <dbReference type="ARBA" id="ARBA00009337"/>
    </source>
</evidence>
<dbReference type="AlphaFoldDB" id="A0A1W6ZAL4"/>
<dbReference type="EMBL" id="CP021111">
    <property type="protein sequence ID" value="ARP93874.1"/>
    <property type="molecule type" value="Genomic_DNA"/>
</dbReference>
<evidence type="ECO:0000256" key="1">
    <source>
        <dbReference type="ARBA" id="ARBA00004429"/>
    </source>
</evidence>
<evidence type="ECO:0000256" key="7">
    <source>
        <dbReference type="ARBA" id="ARBA00022676"/>
    </source>
</evidence>
<accession>A0A1W6ZAL4</accession>
<keyword evidence="6" id="KW-0997">Cell inner membrane</keyword>
<comment type="subcellular location">
    <subcellularLocation>
        <location evidence="1">Cell inner membrane</location>
        <topology evidence="1">Multi-pass membrane protein</topology>
    </subcellularLocation>
    <subcellularLocation>
        <location evidence="12">Cell membrane</location>
        <topology evidence="12">Multi-pass membrane protein</topology>
    </subcellularLocation>
</comment>
<feature type="region of interest" description="Disordered" evidence="13">
    <location>
        <begin position="122"/>
        <end position="142"/>
    </location>
</feature>
<keyword evidence="8 12" id="KW-0808">Transferase</keyword>
<proteinExistence type="inferred from homology"/>
<dbReference type="FunFam" id="3.90.550.10:FF:000047">
    <property type="entry name" value="Glucans biosynthesis glucosyltransferase H"/>
    <property type="match status" value="1"/>
</dbReference>
<evidence type="ECO:0000256" key="10">
    <source>
        <dbReference type="ARBA" id="ARBA00022989"/>
    </source>
</evidence>
<comment type="pathway">
    <text evidence="2 12">Glycan metabolism; osmoregulated periplasmic glucan (OPG) biosynthesis.</text>
</comment>
<dbReference type="InterPro" id="IPR050321">
    <property type="entry name" value="Glycosyltr_2/OpgH_subfam"/>
</dbReference>
<evidence type="ECO:0000259" key="14">
    <source>
        <dbReference type="Pfam" id="PF00535"/>
    </source>
</evidence>
<evidence type="ECO:0000256" key="2">
    <source>
        <dbReference type="ARBA" id="ARBA00005001"/>
    </source>
</evidence>
<dbReference type="Proteomes" id="UP000194161">
    <property type="component" value="Chromosome"/>
</dbReference>
<dbReference type="OrthoDB" id="9775281at2"/>
<comment type="function">
    <text evidence="12">Involved in the biosynthesis of osmoregulated periplasmic glucans (OPGs).</text>
</comment>
<keyword evidence="10 12" id="KW-1133">Transmembrane helix</keyword>
<dbReference type="Pfam" id="PF00535">
    <property type="entry name" value="Glycos_transf_2"/>
    <property type="match status" value="1"/>
</dbReference>
<keyword evidence="16" id="KW-1185">Reference proteome</keyword>
<dbReference type="GO" id="GO:0009250">
    <property type="term" value="P:glucan biosynthetic process"/>
    <property type="evidence" value="ECO:0007669"/>
    <property type="project" value="UniProtKB-UniRule"/>
</dbReference>
<evidence type="ECO:0000256" key="5">
    <source>
        <dbReference type="ARBA" id="ARBA00022475"/>
    </source>
</evidence>
<sequence>MLPTPSDSDSLVHDYLQRLPLPEIQRLTLEREVAAAVAQGEDSWTALHETLGQHDAIREPSMASEGQRLVLGYGADATVAGVMRSDASGAELSAMPPHQRRSMAPKPWLTNPFVRAWRRLKAEKPQDPPDTHASRQANSGEGWRLAGSRRRLALLVGVGVQTTVATWYMRGVLPYQGGNPLEIAILVLFALLFCWVSAGFWTAMMGFLQLMIGRDRYSVSARGLGDQPLPSDARCALVMPICNEDVPRVFAGLRATYESLARTDALQQFDIYILSDSYQADICVAEQQAWLDLCKTVNGFGRIFYRRRRRRVKRKSGNIDDFCRRWGANYRYMVVLDADSVMTGTCLKSLVQLMEAHPEAGIIQSAPQASGMQTLYARIQQYATSVYGPLFTAGMHFWQLGESHYWGHNAIIRLEPFMKHCILAPLPGKGAFAGAILSHDFVEAALMRRAGWGVWIAYDVPGSYEELPPNLLDELQRDQRWCHGNLMNFRLFFIEGFHPVHRAVFLTGVMSYLSAPLWFLFLALSTGLLAVHTLTEPQYFVEPRQLFPIWPQWHPDKAIALFSTTFVLLFLPKVLGVLRVCARYPREYGGRVKALYSMLLEVLFSMLLAPVRMIFHTRFVVAAFLGLKAKWISPQRDNNDTPWSEALRRHGSQTLLGLAWAALVAWLNPVFLWWMLPILAAWLLIVPMSVYSSRTELGVQAAADGLFRIPEETHPSRELTDTRAYTDATRALPKGAPTFQDAIVDPMVNALACAMGTARHRPVPANLAARQALVDLALDEDARLTEPQRIKLLDDPVAMAQLHQGVWTGRTARPPVAEEPAAMAA</sequence>
<evidence type="ECO:0000313" key="16">
    <source>
        <dbReference type="Proteomes" id="UP000194161"/>
    </source>
</evidence>
<protein>
    <recommendedName>
        <fullName evidence="4 12">Glucans biosynthesis glucosyltransferase H</fullName>
        <ecNumber evidence="12">2.4.1.-</ecNumber>
    </recommendedName>
</protein>
<reference evidence="15 16" key="1">
    <citation type="submission" date="2017-05" db="EMBL/GenBank/DDBJ databases">
        <title>Complete and WGS of Bordetella genogroups.</title>
        <authorList>
            <person name="Spilker T."/>
            <person name="LiPuma J."/>
        </authorList>
    </citation>
    <scope>NUCLEOTIDE SEQUENCE [LARGE SCALE GENOMIC DNA]</scope>
    <source>
        <strain evidence="15 16">AU7206</strain>
    </source>
</reference>
<dbReference type="NCBIfam" id="NF003962">
    <property type="entry name" value="PRK05454.2-5"/>
    <property type="match status" value="1"/>
</dbReference>
<dbReference type="NCBIfam" id="NF003958">
    <property type="entry name" value="PRK05454.2-1"/>
    <property type="match status" value="1"/>
</dbReference>
<keyword evidence="9 12" id="KW-0812">Transmembrane</keyword>